<evidence type="ECO:0000256" key="1">
    <source>
        <dbReference type="SAM" id="MobiDB-lite"/>
    </source>
</evidence>
<dbReference type="Proteomes" id="UP001233673">
    <property type="component" value="Unassembled WGS sequence"/>
</dbReference>
<name>A0ABT9IFN9_9ACTN</name>
<evidence type="ECO:0000313" key="3">
    <source>
        <dbReference type="Proteomes" id="UP001233673"/>
    </source>
</evidence>
<dbReference type="RefSeq" id="WP_306000974.1">
    <property type="nucleotide sequence ID" value="NZ_JASNFN010000024.1"/>
</dbReference>
<evidence type="ECO:0000313" key="2">
    <source>
        <dbReference type="EMBL" id="MDP5184409.1"/>
    </source>
</evidence>
<reference evidence="3" key="1">
    <citation type="submission" date="2023-05" db="EMBL/GenBank/DDBJ databases">
        <title>Draft genome of Pseudofrankia sp. BMG5.37.</title>
        <authorList>
            <person name="Gtari M."/>
            <person name="Ghodhbane F."/>
            <person name="Sbissi I."/>
        </authorList>
    </citation>
    <scope>NUCLEOTIDE SEQUENCE [LARGE SCALE GENOMIC DNA]</scope>
    <source>
        <strain evidence="3">BMG 814</strain>
    </source>
</reference>
<dbReference type="EMBL" id="JASNFN010000024">
    <property type="protein sequence ID" value="MDP5184409.1"/>
    <property type="molecule type" value="Genomic_DNA"/>
</dbReference>
<keyword evidence="3" id="KW-1185">Reference proteome</keyword>
<protein>
    <submittedName>
        <fullName evidence="2">Uncharacterized protein</fullName>
    </submittedName>
</protein>
<comment type="caution">
    <text evidence="2">The sequence shown here is derived from an EMBL/GenBank/DDBJ whole genome shotgun (WGS) entry which is preliminary data.</text>
</comment>
<organism evidence="2 3">
    <name type="scientific">Blastococcus carthaginiensis</name>
    <dbReference type="NCBI Taxonomy" id="3050034"/>
    <lineage>
        <taxon>Bacteria</taxon>
        <taxon>Bacillati</taxon>
        <taxon>Actinomycetota</taxon>
        <taxon>Actinomycetes</taxon>
        <taxon>Geodermatophilales</taxon>
        <taxon>Geodermatophilaceae</taxon>
        <taxon>Blastococcus</taxon>
    </lineage>
</organism>
<proteinExistence type="predicted"/>
<feature type="compositionally biased region" description="Basic and acidic residues" evidence="1">
    <location>
        <begin position="1"/>
        <end position="19"/>
    </location>
</feature>
<feature type="region of interest" description="Disordered" evidence="1">
    <location>
        <begin position="1"/>
        <end position="51"/>
    </location>
</feature>
<sequence>MSTAPEHLDDLTPGADRDAAGAGTEVANRLSGVTLNKKTALAEPTGEPTEG</sequence>
<gene>
    <name evidence="2" type="ORF">QOZ88_17375</name>
</gene>
<accession>A0ABT9IFN9</accession>